<accession>A0AA89WM90</accession>
<dbReference type="GO" id="GO:0005509">
    <property type="term" value="F:calcium ion binding"/>
    <property type="evidence" value="ECO:0007669"/>
    <property type="project" value="InterPro"/>
</dbReference>
<comment type="subcellular location">
    <subcellularLocation>
        <location evidence="1">Secreted</location>
    </subcellularLocation>
</comment>
<dbReference type="AlphaFoldDB" id="A0AA89WM90"/>
<keyword evidence="2" id="KW-0964">Secreted</keyword>
<evidence type="ECO:0000313" key="7">
    <source>
        <dbReference type="Proteomes" id="UP000625930"/>
    </source>
</evidence>
<comment type="caution">
    <text evidence="6">The sequence shown here is derived from an EMBL/GenBank/DDBJ whole genome shotgun (WGS) entry which is preliminary data.</text>
</comment>
<dbReference type="InterPro" id="IPR010566">
    <property type="entry name" value="Haemolys_ca-bd"/>
</dbReference>
<evidence type="ECO:0000256" key="3">
    <source>
        <dbReference type="ARBA" id="ARBA00022837"/>
    </source>
</evidence>
<dbReference type="GO" id="GO:0005576">
    <property type="term" value="C:extracellular region"/>
    <property type="evidence" value="ECO:0007669"/>
    <property type="project" value="UniProtKB-SubCell"/>
</dbReference>
<feature type="domain" description="Haemolysin-type calcium binding-related" evidence="5">
    <location>
        <begin position="926"/>
        <end position="968"/>
    </location>
</feature>
<dbReference type="SUPFAM" id="SSF51120">
    <property type="entry name" value="beta-Roll"/>
    <property type="match status" value="6"/>
</dbReference>
<organism evidence="6 7">
    <name type="scientific">Stenotrophomonas maltophilia</name>
    <name type="common">Pseudomonas maltophilia</name>
    <name type="synonym">Xanthomonas maltophilia</name>
    <dbReference type="NCBI Taxonomy" id="40324"/>
    <lineage>
        <taxon>Bacteria</taxon>
        <taxon>Pseudomonadati</taxon>
        <taxon>Pseudomonadota</taxon>
        <taxon>Gammaproteobacteria</taxon>
        <taxon>Lysobacterales</taxon>
        <taxon>Lysobacteraceae</taxon>
        <taxon>Stenotrophomonas</taxon>
        <taxon>Stenotrophomonas maltophilia group</taxon>
    </lineage>
</organism>
<dbReference type="Pfam" id="PF06594">
    <property type="entry name" value="HCBP_related"/>
    <property type="match status" value="5"/>
</dbReference>
<dbReference type="InterPro" id="IPR011049">
    <property type="entry name" value="Serralysin-like_metalloprot_C"/>
</dbReference>
<feature type="domain" description="Haemolysin-type calcium binding-related" evidence="5">
    <location>
        <begin position="776"/>
        <end position="812"/>
    </location>
</feature>
<gene>
    <name evidence="6" type="ORF">I5U67_07970</name>
</gene>
<evidence type="ECO:0000313" key="6">
    <source>
        <dbReference type="EMBL" id="MBH1652102.1"/>
    </source>
</evidence>
<protein>
    <recommendedName>
        <fullName evidence="5">Haemolysin-type calcium binding-related domain-containing protein</fullName>
    </recommendedName>
</protein>
<dbReference type="PANTHER" id="PTHR38340:SF1">
    <property type="entry name" value="S-LAYER PROTEIN"/>
    <property type="match status" value="1"/>
</dbReference>
<evidence type="ECO:0000256" key="1">
    <source>
        <dbReference type="ARBA" id="ARBA00004613"/>
    </source>
</evidence>
<dbReference type="InterPro" id="IPR050557">
    <property type="entry name" value="RTX_toxin/Mannuronan_C5-epim"/>
</dbReference>
<proteinExistence type="predicted"/>
<dbReference type="RefSeq" id="WP_164171577.1">
    <property type="nucleotide sequence ID" value="NZ_CP040438.1"/>
</dbReference>
<evidence type="ECO:0000259" key="5">
    <source>
        <dbReference type="Pfam" id="PF06594"/>
    </source>
</evidence>
<reference evidence="6" key="1">
    <citation type="submission" date="2020-11" db="EMBL/GenBank/DDBJ databases">
        <title>Enhanced detection system for hospital associated transmission using whole genome sequencing surveillance.</title>
        <authorList>
            <person name="Harrison L.H."/>
            <person name="Van Tyne D."/>
            <person name="Marsh J.W."/>
            <person name="Griffith M.P."/>
            <person name="Snyder D.J."/>
            <person name="Cooper V.S."/>
            <person name="Mustapha M."/>
        </authorList>
    </citation>
    <scope>NUCLEOTIDE SEQUENCE</scope>
    <source>
        <strain evidence="6">STEN00091</strain>
    </source>
</reference>
<evidence type="ECO:0000256" key="4">
    <source>
        <dbReference type="SAM" id="MobiDB-lite"/>
    </source>
</evidence>
<feature type="domain" description="Haemolysin-type calcium binding-related" evidence="5">
    <location>
        <begin position="628"/>
        <end position="671"/>
    </location>
</feature>
<name>A0AA89WM90_STEMA</name>
<dbReference type="Proteomes" id="UP000625930">
    <property type="component" value="Unassembled WGS sequence"/>
</dbReference>
<sequence>MSEPNYIVGTNGYDYINGTDGDDIIDGRDGTDYLDGNGGNDILIGGYAADTLWGGDGNDLLNGGPGDDVLYGGAGDDVYRLDNGFGYDSIEVGGEWEQRGSDTVEFTGLLVSSAFTLRFMDDSLVMSALGNELVIRGFINGNDYSIQQFRFADGVVMSASQVYEWAMLPTSADQELPGKDGDDVIRGGGGRDRLMGGGGDDALWGDEGDDVLAGGDGNDVLHGGSGDDDLYGDSGDDVLIGGSGADYLWGGEGSDTYRFEIGFGADEIDEPASGNAADLDLIEFGNGIQTSNILLFREADDLLLKLAGNTTDSIRVRNFYVASEPDGEGIDGVKFADGTYWSAAELRQRVLTPNDTAQLMIGTELADVLDGGGGNDTLEGGGGDDELIGGSGHDILRGGTGHDLLKGGSGNDELDGGDGDDRLMGGTGNDRLSGGAGTNTHFFARGDGVDTISAAGSEGLDVLELGVGLGRAELAFVRQGDALRIDVIGSADSIVVEDAFNGGALSRLRLADGSVLEAAQMRELALLEHRGSGLADTLAGGLANDYLLGLDGNDILNGGAGDDLLEGGRGNDTLDGGTGNDTYVFAPGWGQDVILNLDVHADGLDTDRIVFVGGIRAEDVEVSSSGYDLVLRHKGTADRVTVSGFFVDAVGQDRQIDEVQFSDGSIWTLADLYQAQQIGTSAAQAMHGGALADLLDAGGGNDWLYGHDGDDTLVGGAGHDVLVGGRGSDTYRFDLGWGTDIIDNSAAGDTASDIDRVVFGTSVAVQDIRVSSRLDDLVLQHANGDSVTLQNFFGAGNQVQEVVFADGTRWMQSDLLQMQLPGDASDQYLYGTALNDLIQGLDGNDQLYGNAGADTLEGGAGDDVLDGGTGNDILDGGEGNDIFVFARGSGHDRIISQDPDGAFWDVLQMGTGIAASDVTLSRSGRDVVLTLDGGNDSVTLVDFLPAVEGDWPTALDEIWFADGTVWDAPGIVSALPVQASAQGAEVGQLVAAMATSAADSGRFLQPHADRSEAGTQLFAVHTLLR</sequence>
<feature type="domain" description="Haemolysin-type calcium binding-related" evidence="5">
    <location>
        <begin position="301"/>
        <end position="344"/>
    </location>
</feature>
<keyword evidence="3" id="KW-0106">Calcium</keyword>
<dbReference type="PANTHER" id="PTHR38340">
    <property type="entry name" value="S-LAYER PROTEIN"/>
    <property type="match status" value="1"/>
</dbReference>
<dbReference type="PRINTS" id="PR00313">
    <property type="entry name" value="CABNDNGRPT"/>
</dbReference>
<dbReference type="PROSITE" id="PS00330">
    <property type="entry name" value="HEMOLYSIN_CALCIUM"/>
    <property type="match status" value="16"/>
</dbReference>
<dbReference type="Gene3D" id="2.150.10.10">
    <property type="entry name" value="Serralysin-like metalloprotease, C-terminal"/>
    <property type="match status" value="7"/>
</dbReference>
<evidence type="ECO:0000256" key="2">
    <source>
        <dbReference type="ARBA" id="ARBA00022525"/>
    </source>
</evidence>
<feature type="region of interest" description="Disordered" evidence="4">
    <location>
        <begin position="399"/>
        <end position="426"/>
    </location>
</feature>
<dbReference type="InterPro" id="IPR018511">
    <property type="entry name" value="Hemolysin-typ_Ca-bd_CS"/>
</dbReference>
<dbReference type="Pfam" id="PF00353">
    <property type="entry name" value="HemolysinCabind"/>
    <property type="match status" value="7"/>
</dbReference>
<dbReference type="EMBL" id="JADUNP010000011">
    <property type="protein sequence ID" value="MBH1652102.1"/>
    <property type="molecule type" value="Genomic_DNA"/>
</dbReference>
<feature type="domain" description="Haemolysin-type calcium binding-related" evidence="5">
    <location>
        <begin position="132"/>
        <end position="160"/>
    </location>
</feature>
<dbReference type="InterPro" id="IPR001343">
    <property type="entry name" value="Hemolysn_Ca-bd"/>
</dbReference>